<organism evidence="1">
    <name type="scientific">viral metagenome</name>
    <dbReference type="NCBI Taxonomy" id="1070528"/>
    <lineage>
        <taxon>unclassified sequences</taxon>
        <taxon>metagenomes</taxon>
        <taxon>organismal metagenomes</taxon>
    </lineage>
</organism>
<dbReference type="AlphaFoldDB" id="A0A6C0AT24"/>
<accession>A0A6C0AT24</accession>
<name>A0A6C0AT24_9ZZZZ</name>
<sequence length="135" mass="14660">MRKSRRMKGGCGCTGSSTSVSHMNGGFGSASYTSQGIPSQYVTPLNDHSVDLKDQMNMISSRNLPNIFGGKRRRHKRRRITSKKMRGGTVGLSNNVFSSFGTVKGALDSVGLQNNNYVNPAPYIQPAADIKYSLV</sequence>
<dbReference type="EMBL" id="MN740807">
    <property type="protein sequence ID" value="QHS82878.1"/>
    <property type="molecule type" value="Genomic_DNA"/>
</dbReference>
<proteinExistence type="predicted"/>
<evidence type="ECO:0000313" key="1">
    <source>
        <dbReference type="EMBL" id="QHS82878.1"/>
    </source>
</evidence>
<reference evidence="1" key="1">
    <citation type="journal article" date="2020" name="Nature">
        <title>Giant virus diversity and host interactions through global metagenomics.</title>
        <authorList>
            <person name="Schulz F."/>
            <person name="Roux S."/>
            <person name="Paez-Espino D."/>
            <person name="Jungbluth S."/>
            <person name="Walsh D.A."/>
            <person name="Denef V.J."/>
            <person name="McMahon K.D."/>
            <person name="Konstantinidis K.T."/>
            <person name="Eloe-Fadrosh E.A."/>
            <person name="Kyrpides N.C."/>
            <person name="Woyke T."/>
        </authorList>
    </citation>
    <scope>NUCLEOTIDE SEQUENCE</scope>
    <source>
        <strain evidence="1">GVMAG-S-1101171-111</strain>
    </source>
</reference>
<protein>
    <submittedName>
        <fullName evidence="1">Uncharacterized protein</fullName>
    </submittedName>
</protein>